<dbReference type="PANTHER" id="PTHR35866">
    <property type="entry name" value="PUTATIVE-RELATED"/>
    <property type="match status" value="1"/>
</dbReference>
<reference evidence="1" key="1">
    <citation type="submission" date="2017-07" db="EMBL/GenBank/DDBJ databases">
        <title>The cable genome - Insights into the physiology and evolution of filamentous bacteria capable of sulfide oxidation via long distance electron transfer.</title>
        <authorList>
            <person name="Thorup C."/>
            <person name="Bjerg J.T."/>
            <person name="Schreiber L."/>
            <person name="Nielsen L.P."/>
            <person name="Kjeldsen K.U."/>
            <person name="Boesen T."/>
            <person name="Boggild A."/>
            <person name="Meysman F."/>
            <person name="Geelhoed J."/>
            <person name="Schramm A."/>
        </authorList>
    </citation>
    <scope>NUCLEOTIDE SEQUENCE [LARGE SCALE GENOMIC DNA]</scope>
    <source>
        <strain evidence="1">GS</strain>
    </source>
</reference>
<dbReference type="Pfam" id="PF03692">
    <property type="entry name" value="CxxCxxCC"/>
    <property type="match status" value="1"/>
</dbReference>
<evidence type="ECO:0000313" key="1">
    <source>
        <dbReference type="EMBL" id="TAA75851.1"/>
    </source>
</evidence>
<organism evidence="1 2">
    <name type="scientific">Candidatus Electronema aureum</name>
    <dbReference type="NCBI Taxonomy" id="2005002"/>
    <lineage>
        <taxon>Bacteria</taxon>
        <taxon>Pseudomonadati</taxon>
        <taxon>Thermodesulfobacteriota</taxon>
        <taxon>Desulfobulbia</taxon>
        <taxon>Desulfobulbales</taxon>
        <taxon>Desulfobulbaceae</taxon>
        <taxon>Candidatus Electronema</taxon>
    </lineage>
</organism>
<protein>
    <submittedName>
        <fullName evidence="1">Uncharacterized protein</fullName>
    </submittedName>
</protein>
<gene>
    <name evidence="1" type="ORF">CDV28_10390</name>
</gene>
<keyword evidence="2" id="KW-1185">Reference proteome</keyword>
<dbReference type="Proteomes" id="UP000316238">
    <property type="component" value="Unassembled WGS sequence"/>
</dbReference>
<dbReference type="PANTHER" id="PTHR35866:SF1">
    <property type="entry name" value="YKGJ FAMILY CYSTEINE CLUSTER PROTEIN"/>
    <property type="match status" value="1"/>
</dbReference>
<sequence length="258" mass="29336">MNSLIPHQYIAMTAHLPEHCQPLAADEKFCFACHPGVTCFTECCRQLDLALTPYDLLRLKKRLGLDSGSFLEQYVIVAWEEGMIFPACFLTMIDDGRASCVFVTDEGCSVYDDRPAACRAYPAGRGASRRADDTLAERFVLLREPHCLGFAEQQAQTAPEYFQAQGLTEFNCCNDQLLSLFQHPQIQAGFRLTQAQMDQYIMALYNVDFFRQEMADGRIMMKRPLSVLELRALAGDDEELLLLGLRWLLQEYFGETSR</sequence>
<evidence type="ECO:0000313" key="2">
    <source>
        <dbReference type="Proteomes" id="UP000316238"/>
    </source>
</evidence>
<proteinExistence type="predicted"/>
<dbReference type="InterPro" id="IPR005358">
    <property type="entry name" value="Puta_zinc/iron-chelating_dom"/>
</dbReference>
<name>A0A521G4N6_9BACT</name>
<dbReference type="EMBL" id="NQJD01000003">
    <property type="protein sequence ID" value="TAA75851.1"/>
    <property type="molecule type" value="Genomic_DNA"/>
</dbReference>
<dbReference type="AlphaFoldDB" id="A0A521G4N6"/>
<comment type="caution">
    <text evidence="1">The sequence shown here is derived from an EMBL/GenBank/DDBJ whole genome shotgun (WGS) entry which is preliminary data.</text>
</comment>
<accession>A0A521G4N6</accession>